<accession>A0A1I7ZY07</accession>
<evidence type="ECO:0000313" key="3">
    <source>
        <dbReference type="WBParaSite" id="L893_g30715.t1"/>
    </source>
</evidence>
<evidence type="ECO:0000313" key="2">
    <source>
        <dbReference type="Proteomes" id="UP000095287"/>
    </source>
</evidence>
<dbReference type="WBParaSite" id="L893_g30715.t1">
    <property type="protein sequence ID" value="L893_g30715.t1"/>
    <property type="gene ID" value="L893_g30715"/>
</dbReference>
<reference evidence="3" key="1">
    <citation type="submission" date="2016-11" db="UniProtKB">
        <authorList>
            <consortium name="WormBaseParasite"/>
        </authorList>
    </citation>
    <scope>IDENTIFICATION</scope>
</reference>
<keyword evidence="2" id="KW-1185">Reference proteome</keyword>
<protein>
    <submittedName>
        <fullName evidence="3">SPATA21</fullName>
    </submittedName>
</protein>
<dbReference type="Proteomes" id="UP000095287">
    <property type="component" value="Unplaced"/>
</dbReference>
<feature type="region of interest" description="Disordered" evidence="1">
    <location>
        <begin position="87"/>
        <end position="106"/>
    </location>
</feature>
<proteinExistence type="predicted"/>
<name>A0A1I7ZY07_9BILA</name>
<organism evidence="2 3">
    <name type="scientific">Steinernema glaseri</name>
    <dbReference type="NCBI Taxonomy" id="37863"/>
    <lineage>
        <taxon>Eukaryota</taxon>
        <taxon>Metazoa</taxon>
        <taxon>Ecdysozoa</taxon>
        <taxon>Nematoda</taxon>
        <taxon>Chromadorea</taxon>
        <taxon>Rhabditida</taxon>
        <taxon>Tylenchina</taxon>
        <taxon>Panagrolaimomorpha</taxon>
        <taxon>Strongyloidoidea</taxon>
        <taxon>Steinernematidae</taxon>
        <taxon>Steinernema</taxon>
    </lineage>
</organism>
<sequence length="334" mass="36750">MWTIALISPAQYKWFLSPAIGQPLEEGSLCDVEAQGEQGLIGSLPEDPSRILVFQRILAGLSLFFLMDIKEQDLTTTMDWLGPQEHTARASAATTTGDLSLGTDHTDRTRNMAKTVAREEGNLQRPAEECLWAGKSHFLEEPNEWFPEDLCTALHGGGSSGSESGKLEQGTAFQKCNARLKLDYHRRHYRRTPTTRTIPIRLLNIRSSTVSKSRSLGQEGLQKTVIFDKRQFDLATLLFIVLPGVFSGAGHEADCHLRTLGSKSVLLPGVFSGASHEADCHLRTLGSTSVRQTLQRSAHFDDLAIAESFSVKTDVFLAPSGYPLKSSWAEQGHA</sequence>
<evidence type="ECO:0000256" key="1">
    <source>
        <dbReference type="SAM" id="MobiDB-lite"/>
    </source>
</evidence>
<dbReference type="AlphaFoldDB" id="A0A1I7ZY07"/>